<feature type="transmembrane region" description="Helical" evidence="1">
    <location>
        <begin position="12"/>
        <end position="33"/>
    </location>
</feature>
<name>A0A645B6E5_9ZZZZ</name>
<comment type="caution">
    <text evidence="2">The sequence shown here is derived from an EMBL/GenBank/DDBJ whole genome shotgun (WGS) entry which is preliminary data.</text>
</comment>
<protein>
    <submittedName>
        <fullName evidence="2">Uncharacterized protein</fullName>
    </submittedName>
</protein>
<sequence length="152" mass="18282">MNLAQNVLFPIYRIPSSFLIIRTFGCIYGCFWTRYNPPWKFRRTMFESSRPCNICMRKRQFFIKKGTKRPRNNIFSQKWMFSFRFWKAESFWLYRGGIQNLSKLHIAEDQACFLSGKRQPDERFLTAIVIPSFAMRFVTTINTMLTKRSSKL</sequence>
<dbReference type="EMBL" id="VSSQ01016194">
    <property type="protein sequence ID" value="MPM57294.1"/>
    <property type="molecule type" value="Genomic_DNA"/>
</dbReference>
<gene>
    <name evidence="2" type="ORF">SDC9_104116</name>
</gene>
<evidence type="ECO:0000313" key="2">
    <source>
        <dbReference type="EMBL" id="MPM57294.1"/>
    </source>
</evidence>
<dbReference type="AlphaFoldDB" id="A0A645B6E5"/>
<evidence type="ECO:0000256" key="1">
    <source>
        <dbReference type="SAM" id="Phobius"/>
    </source>
</evidence>
<organism evidence="2">
    <name type="scientific">bioreactor metagenome</name>
    <dbReference type="NCBI Taxonomy" id="1076179"/>
    <lineage>
        <taxon>unclassified sequences</taxon>
        <taxon>metagenomes</taxon>
        <taxon>ecological metagenomes</taxon>
    </lineage>
</organism>
<feature type="transmembrane region" description="Helical" evidence="1">
    <location>
        <begin position="124"/>
        <end position="145"/>
    </location>
</feature>
<accession>A0A645B6E5</accession>
<keyword evidence="1" id="KW-0812">Transmembrane</keyword>
<reference evidence="2" key="1">
    <citation type="submission" date="2019-08" db="EMBL/GenBank/DDBJ databases">
        <authorList>
            <person name="Kucharzyk K."/>
            <person name="Murdoch R.W."/>
            <person name="Higgins S."/>
            <person name="Loffler F."/>
        </authorList>
    </citation>
    <scope>NUCLEOTIDE SEQUENCE</scope>
</reference>
<proteinExistence type="predicted"/>
<keyword evidence="1" id="KW-0472">Membrane</keyword>
<keyword evidence="1" id="KW-1133">Transmembrane helix</keyword>